<dbReference type="EMBL" id="CP144693">
    <property type="protein sequence ID" value="WVZ00208.1"/>
    <property type="molecule type" value="Genomic_DNA"/>
</dbReference>
<feature type="non-terminal residue" evidence="1">
    <location>
        <position position="1"/>
    </location>
</feature>
<name>A0AAQ3N056_VIGMU</name>
<dbReference type="AlphaFoldDB" id="A0AAQ3N056"/>
<evidence type="ECO:0000313" key="2">
    <source>
        <dbReference type="Proteomes" id="UP001374535"/>
    </source>
</evidence>
<gene>
    <name evidence="1" type="ORF">V8G54_026277</name>
</gene>
<keyword evidence="2" id="KW-1185">Reference proteome</keyword>
<evidence type="ECO:0000313" key="1">
    <source>
        <dbReference type="EMBL" id="WVZ00208.1"/>
    </source>
</evidence>
<reference evidence="1 2" key="1">
    <citation type="journal article" date="2023" name="Life. Sci Alliance">
        <title>Evolutionary insights into 3D genome organization and epigenetic landscape of Vigna mungo.</title>
        <authorList>
            <person name="Junaid A."/>
            <person name="Singh B."/>
            <person name="Bhatia S."/>
        </authorList>
    </citation>
    <scope>NUCLEOTIDE SEQUENCE [LARGE SCALE GENOMIC DNA]</scope>
    <source>
        <strain evidence="1">Urdbean</strain>
    </source>
</reference>
<dbReference type="Proteomes" id="UP001374535">
    <property type="component" value="Chromosome 8"/>
</dbReference>
<accession>A0AAQ3N056</accession>
<sequence>PFDLTSPRLPPFNSLLLLSYTFFFSLILSNPHHYPLPYILSWLVYFRKDLGKDSVDSGHEGLEVGLLFFRACLKHCNHFCFLLRIVLNNQLMNMGENVLRVWISGLRRKGCVCGNDG</sequence>
<proteinExistence type="predicted"/>
<protein>
    <submittedName>
        <fullName evidence="1">Uncharacterized protein</fullName>
    </submittedName>
</protein>
<organism evidence="1 2">
    <name type="scientific">Vigna mungo</name>
    <name type="common">Black gram</name>
    <name type="synonym">Phaseolus mungo</name>
    <dbReference type="NCBI Taxonomy" id="3915"/>
    <lineage>
        <taxon>Eukaryota</taxon>
        <taxon>Viridiplantae</taxon>
        <taxon>Streptophyta</taxon>
        <taxon>Embryophyta</taxon>
        <taxon>Tracheophyta</taxon>
        <taxon>Spermatophyta</taxon>
        <taxon>Magnoliopsida</taxon>
        <taxon>eudicotyledons</taxon>
        <taxon>Gunneridae</taxon>
        <taxon>Pentapetalae</taxon>
        <taxon>rosids</taxon>
        <taxon>fabids</taxon>
        <taxon>Fabales</taxon>
        <taxon>Fabaceae</taxon>
        <taxon>Papilionoideae</taxon>
        <taxon>50 kb inversion clade</taxon>
        <taxon>NPAAA clade</taxon>
        <taxon>indigoferoid/millettioid clade</taxon>
        <taxon>Phaseoleae</taxon>
        <taxon>Vigna</taxon>
    </lineage>
</organism>